<keyword evidence="2" id="KW-1185">Reference proteome</keyword>
<proteinExistence type="predicted"/>
<comment type="caution">
    <text evidence="1">The sequence shown here is derived from an EMBL/GenBank/DDBJ whole genome shotgun (WGS) entry which is preliminary data.</text>
</comment>
<accession>A0A9D4G9L4</accession>
<dbReference type="AlphaFoldDB" id="A0A9D4G9L4"/>
<dbReference type="Proteomes" id="UP000828390">
    <property type="component" value="Unassembled WGS sequence"/>
</dbReference>
<reference evidence="1" key="1">
    <citation type="journal article" date="2019" name="bioRxiv">
        <title>The Genome of the Zebra Mussel, Dreissena polymorpha: A Resource for Invasive Species Research.</title>
        <authorList>
            <person name="McCartney M.A."/>
            <person name="Auch B."/>
            <person name="Kono T."/>
            <person name="Mallez S."/>
            <person name="Zhang Y."/>
            <person name="Obille A."/>
            <person name="Becker A."/>
            <person name="Abrahante J.E."/>
            <person name="Garbe J."/>
            <person name="Badalamenti J.P."/>
            <person name="Herman A."/>
            <person name="Mangelson H."/>
            <person name="Liachko I."/>
            <person name="Sullivan S."/>
            <person name="Sone E.D."/>
            <person name="Koren S."/>
            <person name="Silverstein K.A.T."/>
            <person name="Beckman K.B."/>
            <person name="Gohl D.M."/>
        </authorList>
    </citation>
    <scope>NUCLEOTIDE SEQUENCE</scope>
    <source>
        <strain evidence="1">Duluth1</strain>
        <tissue evidence="1">Whole animal</tissue>
    </source>
</reference>
<evidence type="ECO:0000313" key="2">
    <source>
        <dbReference type="Proteomes" id="UP000828390"/>
    </source>
</evidence>
<gene>
    <name evidence="1" type="ORF">DPMN_139772</name>
</gene>
<name>A0A9D4G9L4_DREPO</name>
<dbReference type="EMBL" id="JAIWYP010000006">
    <property type="protein sequence ID" value="KAH3811361.1"/>
    <property type="molecule type" value="Genomic_DNA"/>
</dbReference>
<organism evidence="1 2">
    <name type="scientific">Dreissena polymorpha</name>
    <name type="common">Zebra mussel</name>
    <name type="synonym">Mytilus polymorpha</name>
    <dbReference type="NCBI Taxonomy" id="45954"/>
    <lineage>
        <taxon>Eukaryota</taxon>
        <taxon>Metazoa</taxon>
        <taxon>Spiralia</taxon>
        <taxon>Lophotrochozoa</taxon>
        <taxon>Mollusca</taxon>
        <taxon>Bivalvia</taxon>
        <taxon>Autobranchia</taxon>
        <taxon>Heteroconchia</taxon>
        <taxon>Euheterodonta</taxon>
        <taxon>Imparidentia</taxon>
        <taxon>Neoheterodontei</taxon>
        <taxon>Myida</taxon>
        <taxon>Dreissenoidea</taxon>
        <taxon>Dreissenidae</taxon>
        <taxon>Dreissena</taxon>
    </lineage>
</organism>
<reference evidence="1" key="2">
    <citation type="submission" date="2020-11" db="EMBL/GenBank/DDBJ databases">
        <authorList>
            <person name="McCartney M.A."/>
            <person name="Auch B."/>
            <person name="Kono T."/>
            <person name="Mallez S."/>
            <person name="Becker A."/>
            <person name="Gohl D.M."/>
            <person name="Silverstein K.A.T."/>
            <person name="Koren S."/>
            <person name="Bechman K.B."/>
            <person name="Herman A."/>
            <person name="Abrahante J.E."/>
            <person name="Garbe J."/>
        </authorList>
    </citation>
    <scope>NUCLEOTIDE SEQUENCE</scope>
    <source>
        <strain evidence="1">Duluth1</strain>
        <tissue evidence="1">Whole animal</tissue>
    </source>
</reference>
<sequence>MPLCTCSKVGLNVSVKDDESKHPAPRINNARIENPYIDALEEIRNALQCSLISDPRGK</sequence>
<protein>
    <submittedName>
        <fullName evidence="1">Uncharacterized protein</fullName>
    </submittedName>
</protein>
<evidence type="ECO:0000313" key="1">
    <source>
        <dbReference type="EMBL" id="KAH3811361.1"/>
    </source>
</evidence>